<keyword evidence="1" id="KW-1277">Toxin-antitoxin system</keyword>
<proteinExistence type="predicted"/>
<dbReference type="Pfam" id="PF05016">
    <property type="entry name" value="ParE_toxin"/>
    <property type="match status" value="1"/>
</dbReference>
<accession>K9UHD7</accession>
<name>K9UHD7_CHAP6</name>
<dbReference type="Proteomes" id="UP000010366">
    <property type="component" value="Chromosome"/>
</dbReference>
<evidence type="ECO:0000256" key="1">
    <source>
        <dbReference type="ARBA" id="ARBA00022649"/>
    </source>
</evidence>
<reference evidence="2 3" key="1">
    <citation type="submission" date="2012-05" db="EMBL/GenBank/DDBJ databases">
        <title>Finished chromosome of genome of Chamaesiphon sp. PCC 6605.</title>
        <authorList>
            <consortium name="US DOE Joint Genome Institute"/>
            <person name="Gugger M."/>
            <person name="Coursin T."/>
            <person name="Rippka R."/>
            <person name="Tandeau De Marsac N."/>
            <person name="Huntemann M."/>
            <person name="Wei C.-L."/>
            <person name="Han J."/>
            <person name="Detter J.C."/>
            <person name="Han C."/>
            <person name="Tapia R."/>
            <person name="Chen A."/>
            <person name="Kyrpides N."/>
            <person name="Mavromatis K."/>
            <person name="Markowitz V."/>
            <person name="Szeto E."/>
            <person name="Ivanova N."/>
            <person name="Pagani I."/>
            <person name="Pati A."/>
            <person name="Goodwin L."/>
            <person name="Nordberg H.P."/>
            <person name="Cantor M.N."/>
            <person name="Hua S.X."/>
            <person name="Woyke T."/>
            <person name="Kerfeld C.A."/>
        </authorList>
    </citation>
    <scope>NUCLEOTIDE SEQUENCE [LARGE SCALE GENOMIC DNA]</scope>
    <source>
        <strain evidence="3">ATCC 27169 / PCC 6605</strain>
    </source>
</reference>
<evidence type="ECO:0000313" key="2">
    <source>
        <dbReference type="EMBL" id="AFY94522.1"/>
    </source>
</evidence>
<sequence length="104" mass="12366">MNYTVEILPQALDNIEAAYRWMADNFSPERAEQWYDELMVAVRSLEKFPNRAPQAPEAAEFELDIRQLFVGKGRQYRILFLVEKGRVSILYVRHTSQSWLEREE</sequence>
<dbReference type="KEGG" id="cmp:Cha6605_3532"/>
<organism evidence="2 3">
    <name type="scientific">Chamaesiphon minutus (strain ATCC 27169 / PCC 6605)</name>
    <dbReference type="NCBI Taxonomy" id="1173020"/>
    <lineage>
        <taxon>Bacteria</taxon>
        <taxon>Bacillati</taxon>
        <taxon>Cyanobacteriota</taxon>
        <taxon>Cyanophyceae</taxon>
        <taxon>Gomontiellales</taxon>
        <taxon>Chamaesiphonaceae</taxon>
        <taxon>Chamaesiphon</taxon>
    </lineage>
</organism>
<keyword evidence="3" id="KW-1185">Reference proteome</keyword>
<dbReference type="eggNOG" id="COG3668">
    <property type="taxonomic scope" value="Bacteria"/>
</dbReference>
<dbReference type="OrthoDB" id="461964at2"/>
<dbReference type="InterPro" id="IPR007712">
    <property type="entry name" value="RelE/ParE_toxin"/>
</dbReference>
<dbReference type="HOGENOM" id="CLU_147162_5_0_3"/>
<dbReference type="RefSeq" id="WP_015160648.1">
    <property type="nucleotide sequence ID" value="NC_019697.1"/>
</dbReference>
<evidence type="ECO:0000313" key="3">
    <source>
        <dbReference type="Proteomes" id="UP000010366"/>
    </source>
</evidence>
<dbReference type="STRING" id="1173020.Cha6605_3532"/>
<gene>
    <name evidence="2" type="ORF">Cha6605_3532</name>
</gene>
<protein>
    <submittedName>
        <fullName evidence="2">Plasmid stabilization system protein</fullName>
    </submittedName>
</protein>
<dbReference type="AlphaFoldDB" id="K9UHD7"/>
<dbReference type="Gene3D" id="3.30.2310.20">
    <property type="entry name" value="RelE-like"/>
    <property type="match status" value="1"/>
</dbReference>
<dbReference type="InterPro" id="IPR035093">
    <property type="entry name" value="RelE/ParE_toxin_dom_sf"/>
</dbReference>
<dbReference type="EMBL" id="CP003600">
    <property type="protein sequence ID" value="AFY94522.1"/>
    <property type="molecule type" value="Genomic_DNA"/>
</dbReference>